<dbReference type="Pfam" id="PF00496">
    <property type="entry name" value="SBP_bac_5"/>
    <property type="match status" value="1"/>
</dbReference>
<dbReference type="InterPro" id="IPR000914">
    <property type="entry name" value="SBP_5_dom"/>
</dbReference>
<dbReference type="SUPFAM" id="SSF53850">
    <property type="entry name" value="Periplasmic binding protein-like II"/>
    <property type="match status" value="1"/>
</dbReference>
<dbReference type="PANTHER" id="PTHR30290">
    <property type="entry name" value="PERIPLASMIC BINDING COMPONENT OF ABC TRANSPORTER"/>
    <property type="match status" value="1"/>
</dbReference>
<dbReference type="Gene3D" id="3.10.105.10">
    <property type="entry name" value="Dipeptide-binding Protein, Domain 3"/>
    <property type="match status" value="1"/>
</dbReference>
<dbReference type="InterPro" id="IPR030678">
    <property type="entry name" value="Peptide/Ni-bd"/>
</dbReference>
<name>A0A6J6EHG3_9ZZZZ</name>
<dbReference type="EMBL" id="CAEZTN010000021">
    <property type="protein sequence ID" value="CAB4572478.1"/>
    <property type="molecule type" value="Genomic_DNA"/>
</dbReference>
<dbReference type="AlphaFoldDB" id="A0A6J6EHG3"/>
<dbReference type="Gene3D" id="3.40.190.10">
    <property type="entry name" value="Periplasmic binding protein-like II"/>
    <property type="match status" value="1"/>
</dbReference>
<dbReference type="GO" id="GO:0042597">
    <property type="term" value="C:periplasmic space"/>
    <property type="evidence" value="ECO:0007669"/>
    <property type="project" value="UniProtKB-ARBA"/>
</dbReference>
<dbReference type="GO" id="GO:1904680">
    <property type="term" value="F:peptide transmembrane transporter activity"/>
    <property type="evidence" value="ECO:0007669"/>
    <property type="project" value="TreeGrafter"/>
</dbReference>
<dbReference type="PROSITE" id="PS51318">
    <property type="entry name" value="TAT"/>
    <property type="match status" value="1"/>
</dbReference>
<evidence type="ECO:0000259" key="1">
    <source>
        <dbReference type="Pfam" id="PF00496"/>
    </source>
</evidence>
<proteinExistence type="predicted"/>
<organism evidence="2">
    <name type="scientific">freshwater metagenome</name>
    <dbReference type="NCBI Taxonomy" id="449393"/>
    <lineage>
        <taxon>unclassified sequences</taxon>
        <taxon>metagenomes</taxon>
        <taxon>ecological metagenomes</taxon>
    </lineage>
</organism>
<dbReference type="CDD" id="cd08503">
    <property type="entry name" value="PBP2_NikA_DppA_OppA_like_17"/>
    <property type="match status" value="1"/>
</dbReference>
<protein>
    <submittedName>
        <fullName evidence="2">Unannotated protein</fullName>
    </submittedName>
</protein>
<reference evidence="2" key="1">
    <citation type="submission" date="2020-05" db="EMBL/GenBank/DDBJ databases">
        <authorList>
            <person name="Chiriac C."/>
            <person name="Salcher M."/>
            <person name="Ghai R."/>
            <person name="Kavagutti S V."/>
        </authorList>
    </citation>
    <scope>NUCLEOTIDE SEQUENCE</scope>
</reference>
<sequence>MQEQDNNAVNELSRRGLLMGTAAGGLLIAGSGAMLAPSANAATARIKKGGVLRVGVGSGSTTETQDAHLGGFTADTARQYQLYDRLVTRDSKFKLVNELADSFTPNKTGNVWTVRVKKGVKFHNGRALTADDVIFTIRRILDPATKAIRSGAISGIDLTKLKKVDAYTVSITLKSANVTFDELFSDYAMGIVPVGYNPTAPVGTGPFKFKSFTPGVKSVYTKNTSYWRTGEPYVDSVEIISLPDETARVNALKSGQVDVITDLPNAQVSAVRADKKLAVLNAKTGAYVPIAMNCLKGPFTDVKVRQAFRLMIDREAVVKQAYSGFAQMGNDVIGRYDEGYNTKLKQRDYDPEKAKALIKASGVTIPEMELKTTDEASGMLTIPQIFALNAKQAGVNVKVTQPSDFWTGWPGASTFAMDYYVNRTYLQGATLVYCGGDYSKETGWSNAEFEGLIAKALKTPNKALRNEIIADAQEIEYNEGGYIVTSFYNKLDAHSAKVSGFGAGHPSGNSLNNFTLRTVGFTA</sequence>
<dbReference type="GO" id="GO:0015833">
    <property type="term" value="P:peptide transport"/>
    <property type="evidence" value="ECO:0007669"/>
    <property type="project" value="TreeGrafter"/>
</dbReference>
<evidence type="ECO:0000313" key="2">
    <source>
        <dbReference type="EMBL" id="CAB4572478.1"/>
    </source>
</evidence>
<dbReference type="PIRSF" id="PIRSF002741">
    <property type="entry name" value="MppA"/>
    <property type="match status" value="1"/>
</dbReference>
<dbReference type="InterPro" id="IPR039424">
    <property type="entry name" value="SBP_5"/>
</dbReference>
<dbReference type="GO" id="GO:0043190">
    <property type="term" value="C:ATP-binding cassette (ABC) transporter complex"/>
    <property type="evidence" value="ECO:0007669"/>
    <property type="project" value="InterPro"/>
</dbReference>
<accession>A0A6J6EHG3</accession>
<dbReference type="Gene3D" id="3.90.76.10">
    <property type="entry name" value="Dipeptide-binding Protein, Domain 1"/>
    <property type="match status" value="1"/>
</dbReference>
<gene>
    <name evidence="2" type="ORF">UFOPK1689_00760</name>
</gene>
<feature type="domain" description="Solute-binding protein family 5" evidence="1">
    <location>
        <begin position="94"/>
        <end position="406"/>
    </location>
</feature>
<dbReference type="InterPro" id="IPR006311">
    <property type="entry name" value="TAT_signal"/>
</dbReference>